<dbReference type="STRING" id="3827.A0A3Q7YDT5"/>
<dbReference type="Gene3D" id="1.20.1280.50">
    <property type="match status" value="1"/>
</dbReference>
<evidence type="ECO:0000259" key="2">
    <source>
        <dbReference type="PROSITE" id="PS50181"/>
    </source>
</evidence>
<evidence type="ECO:0000313" key="3">
    <source>
        <dbReference type="Proteomes" id="UP000087171"/>
    </source>
</evidence>
<dbReference type="GeneID" id="101508905"/>
<dbReference type="Pfam" id="PF00646">
    <property type="entry name" value="F-box"/>
    <property type="match status" value="1"/>
</dbReference>
<evidence type="ECO:0000256" key="1">
    <source>
        <dbReference type="SAM" id="MobiDB-lite"/>
    </source>
</evidence>
<proteinExistence type="predicted"/>
<dbReference type="InterPro" id="IPR011043">
    <property type="entry name" value="Gal_Oxase/kelch_b-propeller"/>
</dbReference>
<dbReference type="NCBIfam" id="TIGR01640">
    <property type="entry name" value="F_box_assoc_1"/>
    <property type="match status" value="1"/>
</dbReference>
<dbReference type="InterPro" id="IPR001810">
    <property type="entry name" value="F-box_dom"/>
</dbReference>
<dbReference type="Pfam" id="PF07734">
    <property type="entry name" value="FBA_1"/>
    <property type="match status" value="1"/>
</dbReference>
<dbReference type="InterPro" id="IPR036047">
    <property type="entry name" value="F-box-like_dom_sf"/>
</dbReference>
<dbReference type="InterPro" id="IPR050796">
    <property type="entry name" value="SCF_F-box_component"/>
</dbReference>
<feature type="compositionally biased region" description="Basic residues" evidence="1">
    <location>
        <begin position="395"/>
        <end position="406"/>
    </location>
</feature>
<dbReference type="SUPFAM" id="SSF81383">
    <property type="entry name" value="F-box domain"/>
    <property type="match status" value="1"/>
</dbReference>
<evidence type="ECO:0000313" key="4">
    <source>
        <dbReference type="RefSeq" id="XP_027192597.1"/>
    </source>
</evidence>
<dbReference type="SMART" id="SM00256">
    <property type="entry name" value="FBOX"/>
    <property type="match status" value="1"/>
</dbReference>
<name>A0A3Q7YDT5_CICAR</name>
<dbReference type="CDD" id="cd22157">
    <property type="entry name" value="F-box_AtFBW1-like"/>
    <property type="match status" value="1"/>
</dbReference>
<dbReference type="RefSeq" id="XP_027192597.1">
    <property type="nucleotide sequence ID" value="XM_027336796.1"/>
</dbReference>
<dbReference type="Proteomes" id="UP000087171">
    <property type="component" value="Chromosome Ca7"/>
</dbReference>
<gene>
    <name evidence="4" type="primary">LOC101508905</name>
</gene>
<dbReference type="PANTHER" id="PTHR31672">
    <property type="entry name" value="BNACNNG10540D PROTEIN"/>
    <property type="match status" value="1"/>
</dbReference>
<dbReference type="OrthoDB" id="591557at2759"/>
<feature type="compositionally biased region" description="Basic and acidic residues" evidence="1">
    <location>
        <begin position="378"/>
        <end position="394"/>
    </location>
</feature>
<dbReference type="PROSITE" id="PS50181">
    <property type="entry name" value="FBOX"/>
    <property type="match status" value="1"/>
</dbReference>
<reference evidence="3" key="1">
    <citation type="journal article" date="2013" name="Nat. Biotechnol.">
        <title>Draft genome sequence of chickpea (Cicer arietinum) provides a resource for trait improvement.</title>
        <authorList>
            <person name="Varshney R.K."/>
            <person name="Song C."/>
            <person name="Saxena R.K."/>
            <person name="Azam S."/>
            <person name="Yu S."/>
            <person name="Sharpe A.G."/>
            <person name="Cannon S."/>
            <person name="Baek J."/>
            <person name="Rosen B.D."/>
            <person name="Tar'an B."/>
            <person name="Millan T."/>
            <person name="Zhang X."/>
            <person name="Ramsay L.D."/>
            <person name="Iwata A."/>
            <person name="Wang Y."/>
            <person name="Nelson W."/>
            <person name="Farmer A.D."/>
            <person name="Gaur P.M."/>
            <person name="Soderlund C."/>
            <person name="Penmetsa R.V."/>
            <person name="Xu C."/>
            <person name="Bharti A.K."/>
            <person name="He W."/>
            <person name="Winter P."/>
            <person name="Zhao S."/>
            <person name="Hane J.K."/>
            <person name="Carrasquilla-Garcia N."/>
            <person name="Condie J.A."/>
            <person name="Upadhyaya H.D."/>
            <person name="Luo M.C."/>
            <person name="Thudi M."/>
            <person name="Gowda C.L."/>
            <person name="Singh N.P."/>
            <person name="Lichtenzveig J."/>
            <person name="Gali K.K."/>
            <person name="Rubio J."/>
            <person name="Nadarajan N."/>
            <person name="Dolezel J."/>
            <person name="Bansal K.C."/>
            <person name="Xu X."/>
            <person name="Edwards D."/>
            <person name="Zhang G."/>
            <person name="Kahl G."/>
            <person name="Gil J."/>
            <person name="Singh K.B."/>
            <person name="Datta S.K."/>
            <person name="Jackson S.A."/>
            <person name="Wang J."/>
            <person name="Cook D.R."/>
        </authorList>
    </citation>
    <scope>NUCLEOTIDE SEQUENCE [LARGE SCALE GENOMIC DNA]</scope>
    <source>
        <strain evidence="3">cv. CDC Frontier</strain>
    </source>
</reference>
<keyword evidence="3" id="KW-1185">Reference proteome</keyword>
<dbReference type="SUPFAM" id="SSF50965">
    <property type="entry name" value="Galactose oxidase, central domain"/>
    <property type="match status" value="1"/>
</dbReference>
<dbReference type="InterPro" id="IPR017451">
    <property type="entry name" value="F-box-assoc_interact_dom"/>
</dbReference>
<sequence>MADLPSEVITEILSRIPVKPLLRLRCTCKLWRSLIDSTDFIFFHLTKSKDSNIILRQHSRLYELDLNSMDRVKELNHPLMCYSNRIKILGSCNGLLCICNIADDIAFWNPSIRKHRIIPSAPLIRKDKNSDENTNANSNAAVTTLLAARVYGFGYDSFSDDYKLVSISYFVDLHNRSFDSQVRVYTMRTDVWKNVPSMPYALCCGRTMGVFVSGSIHWVVTRNVEPDQSDLIVAFDLRFEIFREIELPTTVDGKFEMEVAVFGGLLCVIENRGSEGFNVWVMREYGSGDSWCKLFTVEQPRDVKLIKCLKPLGYSRDGDKVLFEQDRGKLCWYNLQSKELSWVRISGMSKSVEGVVCVGSLVPPNLMNRSVHSKIQKLGEEKKNKKKRVEEKRRCLSSRKLAHNNN</sequence>
<dbReference type="InterPro" id="IPR006527">
    <property type="entry name" value="F-box-assoc_dom_typ1"/>
</dbReference>
<accession>A0A3Q7YDT5</accession>
<dbReference type="AlphaFoldDB" id="A0A3Q7YDT5"/>
<reference evidence="4" key="2">
    <citation type="submission" date="2025-08" db="UniProtKB">
        <authorList>
            <consortium name="RefSeq"/>
        </authorList>
    </citation>
    <scope>IDENTIFICATION</scope>
    <source>
        <tissue evidence="4">Etiolated seedlings</tissue>
    </source>
</reference>
<organism evidence="3 4">
    <name type="scientific">Cicer arietinum</name>
    <name type="common">Chickpea</name>
    <name type="synonym">Garbanzo</name>
    <dbReference type="NCBI Taxonomy" id="3827"/>
    <lineage>
        <taxon>Eukaryota</taxon>
        <taxon>Viridiplantae</taxon>
        <taxon>Streptophyta</taxon>
        <taxon>Embryophyta</taxon>
        <taxon>Tracheophyta</taxon>
        <taxon>Spermatophyta</taxon>
        <taxon>Magnoliopsida</taxon>
        <taxon>eudicotyledons</taxon>
        <taxon>Gunneridae</taxon>
        <taxon>Pentapetalae</taxon>
        <taxon>rosids</taxon>
        <taxon>fabids</taxon>
        <taxon>Fabales</taxon>
        <taxon>Fabaceae</taxon>
        <taxon>Papilionoideae</taxon>
        <taxon>50 kb inversion clade</taxon>
        <taxon>NPAAA clade</taxon>
        <taxon>Hologalegina</taxon>
        <taxon>IRL clade</taxon>
        <taxon>Cicereae</taxon>
        <taxon>Cicer</taxon>
    </lineage>
</organism>
<dbReference type="PANTHER" id="PTHR31672:SF13">
    <property type="entry name" value="F-BOX PROTEIN CPR30-LIKE"/>
    <property type="match status" value="1"/>
</dbReference>
<feature type="domain" description="F-box" evidence="2">
    <location>
        <begin position="1"/>
        <end position="45"/>
    </location>
</feature>
<feature type="region of interest" description="Disordered" evidence="1">
    <location>
        <begin position="378"/>
        <end position="406"/>
    </location>
</feature>
<protein>
    <submittedName>
        <fullName evidence="4">F-box protein CPR1 isoform X1</fullName>
    </submittedName>
</protein>